<organism evidence="1 2">
    <name type="scientific">Mycena albidolilacea</name>
    <dbReference type="NCBI Taxonomy" id="1033008"/>
    <lineage>
        <taxon>Eukaryota</taxon>
        <taxon>Fungi</taxon>
        <taxon>Dikarya</taxon>
        <taxon>Basidiomycota</taxon>
        <taxon>Agaricomycotina</taxon>
        <taxon>Agaricomycetes</taxon>
        <taxon>Agaricomycetidae</taxon>
        <taxon>Agaricales</taxon>
        <taxon>Marasmiineae</taxon>
        <taxon>Mycenaceae</taxon>
        <taxon>Mycena</taxon>
    </lineage>
</organism>
<name>A0AAD7A138_9AGAR</name>
<comment type="caution">
    <text evidence="1">The sequence shown here is derived from an EMBL/GenBank/DDBJ whole genome shotgun (WGS) entry which is preliminary data.</text>
</comment>
<sequence>MPTRTISRDLKDRIPVLFFDKNFSVAQICTVLGVKKTLVYKTLDYHTIHGTSYNPLANRSGRPRILNSTDIKFILALIEQCHTIYIDKIQEKLLIQWNVFVSITTLLRTMRLLELTRKCVSVRTLERNDLERSAFMNRIADLVPVTDLVLGHPGIYSNLLELQRTIMYFTTLRRHLTKS</sequence>
<dbReference type="AlphaFoldDB" id="A0AAD7A138"/>
<keyword evidence="2" id="KW-1185">Reference proteome</keyword>
<dbReference type="EMBL" id="JARIHO010000019">
    <property type="protein sequence ID" value="KAJ7347399.1"/>
    <property type="molecule type" value="Genomic_DNA"/>
</dbReference>
<dbReference type="InterPro" id="IPR009057">
    <property type="entry name" value="Homeodomain-like_sf"/>
</dbReference>
<evidence type="ECO:0000313" key="2">
    <source>
        <dbReference type="Proteomes" id="UP001218218"/>
    </source>
</evidence>
<accession>A0AAD7A138</accession>
<dbReference type="Proteomes" id="UP001218218">
    <property type="component" value="Unassembled WGS sequence"/>
</dbReference>
<dbReference type="PANTHER" id="PTHR48472">
    <property type="entry name" value="TC1-LIKE TRANSPOSASE DDE DOMAIN-CONTAINING PROTEIN"/>
    <property type="match status" value="1"/>
</dbReference>
<reference evidence="1" key="1">
    <citation type="submission" date="2023-03" db="EMBL/GenBank/DDBJ databases">
        <title>Massive genome expansion in bonnet fungi (Mycena s.s.) driven by repeated elements and novel gene families across ecological guilds.</title>
        <authorList>
            <consortium name="Lawrence Berkeley National Laboratory"/>
            <person name="Harder C.B."/>
            <person name="Miyauchi S."/>
            <person name="Viragh M."/>
            <person name="Kuo A."/>
            <person name="Thoen E."/>
            <person name="Andreopoulos B."/>
            <person name="Lu D."/>
            <person name="Skrede I."/>
            <person name="Drula E."/>
            <person name="Henrissat B."/>
            <person name="Morin E."/>
            <person name="Kohler A."/>
            <person name="Barry K."/>
            <person name="LaButti K."/>
            <person name="Morin E."/>
            <person name="Salamov A."/>
            <person name="Lipzen A."/>
            <person name="Mereny Z."/>
            <person name="Hegedus B."/>
            <person name="Baldrian P."/>
            <person name="Stursova M."/>
            <person name="Weitz H."/>
            <person name="Taylor A."/>
            <person name="Grigoriev I.V."/>
            <person name="Nagy L.G."/>
            <person name="Martin F."/>
            <person name="Kauserud H."/>
        </authorList>
    </citation>
    <scope>NUCLEOTIDE SEQUENCE</scope>
    <source>
        <strain evidence="1">CBHHK002</strain>
    </source>
</reference>
<evidence type="ECO:0000313" key="1">
    <source>
        <dbReference type="EMBL" id="KAJ7347399.1"/>
    </source>
</evidence>
<proteinExistence type="predicted"/>
<protein>
    <submittedName>
        <fullName evidence="1">Uncharacterized protein</fullName>
    </submittedName>
</protein>
<dbReference type="SUPFAM" id="SSF46689">
    <property type="entry name" value="Homeodomain-like"/>
    <property type="match status" value="1"/>
</dbReference>
<gene>
    <name evidence="1" type="ORF">DFH08DRAFT_960735</name>
</gene>
<dbReference type="PANTHER" id="PTHR48472:SF1">
    <property type="entry name" value="TC1-LIKE TRANSPOSASE DDE DOMAIN-CONTAINING PROTEIN"/>
    <property type="match status" value="1"/>
</dbReference>